<dbReference type="InterPro" id="IPR018730">
    <property type="entry name" value="DUF2273"/>
</dbReference>
<dbReference type="STRING" id="270498.CHK_2906"/>
<evidence type="ECO:0008006" key="4">
    <source>
        <dbReference type="Google" id="ProtNLM"/>
    </source>
</evidence>
<evidence type="ECO:0000256" key="1">
    <source>
        <dbReference type="SAM" id="Phobius"/>
    </source>
</evidence>
<keyword evidence="1" id="KW-0472">Membrane</keyword>
<dbReference type="AlphaFoldDB" id="A0A0M2NB12"/>
<dbReference type="Proteomes" id="UP000034076">
    <property type="component" value="Unassembled WGS sequence"/>
</dbReference>
<evidence type="ECO:0000313" key="2">
    <source>
        <dbReference type="EMBL" id="KKI49684.1"/>
    </source>
</evidence>
<reference evidence="2 3" key="1">
    <citation type="submission" date="2015-04" db="EMBL/GenBank/DDBJ databases">
        <title>Draft genome sequence of bacteremic isolate Catabacter hongkongensis type strain HKU16T.</title>
        <authorList>
            <person name="Lau S.K."/>
            <person name="Teng J.L."/>
            <person name="Huang Y."/>
            <person name="Curreem S.O."/>
            <person name="Tsui S.K."/>
            <person name="Woo P.C."/>
        </authorList>
    </citation>
    <scope>NUCLEOTIDE SEQUENCE [LARGE SCALE GENOMIC DNA]</scope>
    <source>
        <strain evidence="2 3">HKU16</strain>
    </source>
</reference>
<keyword evidence="3" id="KW-1185">Reference proteome</keyword>
<evidence type="ECO:0000313" key="3">
    <source>
        <dbReference type="Proteomes" id="UP000034076"/>
    </source>
</evidence>
<feature type="transmembrane region" description="Helical" evidence="1">
    <location>
        <begin position="20"/>
        <end position="51"/>
    </location>
</feature>
<dbReference type="Pfam" id="PF10031">
    <property type="entry name" value="DUF2273"/>
    <property type="match status" value="1"/>
</dbReference>
<name>A0A0M2NB12_9FIRM</name>
<comment type="caution">
    <text evidence="2">The sequence shown here is derived from an EMBL/GenBank/DDBJ whole genome shotgun (WGS) entry which is preliminary data.</text>
</comment>
<keyword evidence="1" id="KW-0812">Transmembrane</keyword>
<protein>
    <recommendedName>
        <fullName evidence="4">DUF2273 domain-containing protein</fullName>
    </recommendedName>
</protein>
<keyword evidence="1" id="KW-1133">Transmembrane helix</keyword>
<proteinExistence type="predicted"/>
<organism evidence="2 3">
    <name type="scientific">Christensenella hongkongensis</name>
    <dbReference type="NCBI Taxonomy" id="270498"/>
    <lineage>
        <taxon>Bacteria</taxon>
        <taxon>Bacillati</taxon>
        <taxon>Bacillota</taxon>
        <taxon>Clostridia</taxon>
        <taxon>Christensenellales</taxon>
        <taxon>Christensenellaceae</taxon>
        <taxon>Christensenella</taxon>
    </lineage>
</organism>
<accession>A0A0M2NB12</accession>
<sequence length="72" mass="8218">MKEKFFEWYGEHGGLFWGMVIGLAVAILFLTIGFWATLLIALCVGVGAFLGGRPDIRLMIREWFYGLFTKKN</sequence>
<dbReference type="RefSeq" id="WP_046444684.1">
    <property type="nucleotide sequence ID" value="NZ_CAUERS010000020.1"/>
</dbReference>
<dbReference type="EMBL" id="LAYJ01000131">
    <property type="protein sequence ID" value="KKI49684.1"/>
    <property type="molecule type" value="Genomic_DNA"/>
</dbReference>
<gene>
    <name evidence="2" type="ORF">CHK_2906</name>
</gene>
<dbReference type="OrthoDB" id="2084916at2"/>